<dbReference type="InParanoid" id="A0A395JNC0"/>
<evidence type="ECO:0000256" key="1">
    <source>
        <dbReference type="SAM" id="Phobius"/>
    </source>
</evidence>
<evidence type="ECO:0000313" key="4">
    <source>
        <dbReference type="Proteomes" id="UP000253083"/>
    </source>
</evidence>
<dbReference type="GO" id="GO:0015627">
    <property type="term" value="C:type II protein secretion system complex"/>
    <property type="evidence" value="ECO:0007669"/>
    <property type="project" value="InterPro"/>
</dbReference>
<reference evidence="3 4" key="1">
    <citation type="submission" date="2018-06" db="EMBL/GenBank/DDBJ databases">
        <title>Genomic Encyclopedia of Type Strains, Phase IV (KMG-IV): sequencing the most valuable type-strain genomes for metagenomic binning, comparative biology and taxonomic classification.</title>
        <authorList>
            <person name="Goeker M."/>
        </authorList>
    </citation>
    <scope>NUCLEOTIDE SEQUENCE [LARGE SCALE GENOMIC DNA]</scope>
    <source>
        <strain evidence="3 4">DSM 24032</strain>
    </source>
</reference>
<evidence type="ECO:0000313" key="3">
    <source>
        <dbReference type="EMBL" id="RBP53164.1"/>
    </source>
</evidence>
<keyword evidence="1" id="KW-0812">Transmembrane</keyword>
<comment type="caution">
    <text evidence="3">The sequence shown here is derived from an EMBL/GenBank/DDBJ whole genome shotgun (WGS) entry which is preliminary data.</text>
</comment>
<organism evidence="3 4">
    <name type="scientific">Arenicella xantha</name>
    <dbReference type="NCBI Taxonomy" id="644221"/>
    <lineage>
        <taxon>Bacteria</taxon>
        <taxon>Pseudomonadati</taxon>
        <taxon>Pseudomonadota</taxon>
        <taxon>Gammaproteobacteria</taxon>
        <taxon>Arenicellales</taxon>
        <taxon>Arenicellaceae</taxon>
        <taxon>Arenicella</taxon>
    </lineage>
</organism>
<dbReference type="RefSeq" id="WP_113952759.1">
    <property type="nucleotide sequence ID" value="NZ_QNRT01000001.1"/>
</dbReference>
<keyword evidence="4" id="KW-1185">Reference proteome</keyword>
<keyword evidence="1" id="KW-1133">Transmembrane helix</keyword>
<sequence length="150" mass="16667">MSTILDALKKSEQERKLNSLPTLSDMPPPQESSRLPLILLCVICALLVVLLLLVVAQWRSNHNSVNSEQSELNGRLSVAASTDESLPVDVNIVIPIDVVSFSDEPAQRFVMIEGKVVREKEFAQPGVMVEEIQRDAVILNIRGQRVKRTP</sequence>
<feature type="domain" description="Type II secretion system protein GspB C-terminal" evidence="2">
    <location>
        <begin position="95"/>
        <end position="147"/>
    </location>
</feature>
<accession>A0A395JNC0</accession>
<protein>
    <submittedName>
        <fullName evidence="3">Type II secretion system (T2SS) protein B</fullName>
    </submittedName>
</protein>
<evidence type="ECO:0000259" key="2">
    <source>
        <dbReference type="Pfam" id="PF16537"/>
    </source>
</evidence>
<dbReference type="Pfam" id="PF16537">
    <property type="entry name" value="T2SSB"/>
    <property type="match status" value="1"/>
</dbReference>
<dbReference type="OrthoDB" id="5432325at2"/>
<keyword evidence="1" id="KW-0472">Membrane</keyword>
<dbReference type="Proteomes" id="UP000253083">
    <property type="component" value="Unassembled WGS sequence"/>
</dbReference>
<dbReference type="InterPro" id="IPR032389">
    <property type="entry name" value="GspB_C"/>
</dbReference>
<name>A0A395JNC0_9GAMM</name>
<proteinExistence type="predicted"/>
<dbReference type="EMBL" id="QNRT01000001">
    <property type="protein sequence ID" value="RBP53164.1"/>
    <property type="molecule type" value="Genomic_DNA"/>
</dbReference>
<feature type="transmembrane region" description="Helical" evidence="1">
    <location>
        <begin position="35"/>
        <end position="56"/>
    </location>
</feature>
<dbReference type="AlphaFoldDB" id="A0A395JNC0"/>
<gene>
    <name evidence="3" type="ORF">DFR28_101549</name>
</gene>